<evidence type="ECO:0000313" key="2">
    <source>
        <dbReference type="EMBL" id="KLO13554.1"/>
    </source>
</evidence>
<feature type="transmembrane region" description="Helical" evidence="1">
    <location>
        <begin position="142"/>
        <end position="163"/>
    </location>
</feature>
<evidence type="ECO:0000313" key="3">
    <source>
        <dbReference type="Proteomes" id="UP000053477"/>
    </source>
</evidence>
<reference evidence="2 3" key="1">
    <citation type="submission" date="2015-04" db="EMBL/GenBank/DDBJ databases">
        <title>Complete genome sequence of Schizopora paradoxa KUC8140, a cosmopolitan wood degrader in East Asia.</title>
        <authorList>
            <consortium name="DOE Joint Genome Institute"/>
            <person name="Min B."/>
            <person name="Park H."/>
            <person name="Jang Y."/>
            <person name="Kim J.-J."/>
            <person name="Kim K.H."/>
            <person name="Pangilinan J."/>
            <person name="Lipzen A."/>
            <person name="Riley R."/>
            <person name="Grigoriev I.V."/>
            <person name="Spatafora J.W."/>
            <person name="Choi I.-G."/>
        </authorList>
    </citation>
    <scope>NUCLEOTIDE SEQUENCE [LARGE SCALE GENOMIC DNA]</scope>
    <source>
        <strain evidence="2 3">KUC8140</strain>
    </source>
</reference>
<dbReference type="Proteomes" id="UP000053477">
    <property type="component" value="Unassembled WGS sequence"/>
</dbReference>
<name>A0A0H2RNX6_9AGAM</name>
<keyword evidence="1" id="KW-1133">Transmembrane helix</keyword>
<keyword evidence="3" id="KW-1185">Reference proteome</keyword>
<accession>A0A0H2RNX6</accession>
<keyword evidence="1" id="KW-0812">Transmembrane</keyword>
<organism evidence="2 3">
    <name type="scientific">Schizopora paradoxa</name>
    <dbReference type="NCBI Taxonomy" id="27342"/>
    <lineage>
        <taxon>Eukaryota</taxon>
        <taxon>Fungi</taxon>
        <taxon>Dikarya</taxon>
        <taxon>Basidiomycota</taxon>
        <taxon>Agaricomycotina</taxon>
        <taxon>Agaricomycetes</taxon>
        <taxon>Hymenochaetales</taxon>
        <taxon>Schizoporaceae</taxon>
        <taxon>Schizopora</taxon>
    </lineage>
</organism>
<protein>
    <submittedName>
        <fullName evidence="2">Uncharacterized protein</fullName>
    </submittedName>
</protein>
<feature type="transmembrane region" description="Helical" evidence="1">
    <location>
        <begin position="183"/>
        <end position="203"/>
    </location>
</feature>
<proteinExistence type="predicted"/>
<dbReference type="OrthoDB" id="2641762at2759"/>
<dbReference type="InParanoid" id="A0A0H2RNX6"/>
<dbReference type="STRING" id="27342.A0A0H2RNX6"/>
<sequence>MTFNPWGPNEPAATVLAEEAWLQGAMLQNVFYGMVVVLSFQCFSMLLEQTNRTNFKAKAPLLAVVAVIFILDTFHTGFDSKDVQLRFIENRNFPGGPSAFENHTAHDSFGNVSYVILQWLCDALLIWRYVMIYKECVIPRWLIIVPPVVVCLASCAMGVMFIISLSESSPLVASGPDWAIPYFSISLGLNILITTAIVGRLLLIRHRITSVLGSKHGSQYTSIAAMLVESASMYSAFSIFFIVPFAINSSISVIPLQTIGQVQGCATLLIVHRVASGKAWSSNTQTIFTHTSATRHIPRGIQLNRVDPIAFEFESGTATLSRANSASHRINLEHKSSVGTMLEGVTIIKDVHTDADASSFGAESCDRK</sequence>
<dbReference type="AlphaFoldDB" id="A0A0H2RNX6"/>
<feature type="transmembrane region" description="Helical" evidence="1">
    <location>
        <begin position="59"/>
        <end position="78"/>
    </location>
</feature>
<keyword evidence="1" id="KW-0472">Membrane</keyword>
<feature type="transmembrane region" description="Helical" evidence="1">
    <location>
        <begin position="223"/>
        <end position="247"/>
    </location>
</feature>
<gene>
    <name evidence="2" type="ORF">SCHPADRAFT_873819</name>
</gene>
<feature type="transmembrane region" description="Helical" evidence="1">
    <location>
        <begin position="30"/>
        <end position="47"/>
    </location>
</feature>
<dbReference type="EMBL" id="KQ085957">
    <property type="protein sequence ID" value="KLO13554.1"/>
    <property type="molecule type" value="Genomic_DNA"/>
</dbReference>
<evidence type="ECO:0000256" key="1">
    <source>
        <dbReference type="SAM" id="Phobius"/>
    </source>
</evidence>
<feature type="transmembrane region" description="Helical" evidence="1">
    <location>
        <begin position="112"/>
        <end position="130"/>
    </location>
</feature>